<reference evidence="8" key="1">
    <citation type="journal article" date="2014" name="Stand. Genomic Sci.">
        <title>Complete genome sequence of Burkholderia phymatum STM815(T), a broad host range and efficient nitrogen-fixing symbiont of Mimosa species.</title>
        <authorList>
            <person name="Moulin L."/>
            <person name="Klonowska A."/>
            <person name="Caroline B."/>
            <person name="Booth K."/>
            <person name="Vriezen J.A."/>
            <person name="Melkonian R."/>
            <person name="James E.K."/>
            <person name="Young J.P."/>
            <person name="Bena G."/>
            <person name="Hauser L."/>
            <person name="Land M."/>
            <person name="Kyrpides N."/>
            <person name="Bruce D."/>
            <person name="Chain P."/>
            <person name="Copeland A."/>
            <person name="Pitluck S."/>
            <person name="Woyke T."/>
            <person name="Lizotte-Waniewski M."/>
            <person name="Bristow J."/>
            <person name="Riley M."/>
        </authorList>
    </citation>
    <scope>NUCLEOTIDE SEQUENCE [LARGE SCALE GENOMIC DNA]</scope>
    <source>
        <strain evidence="8">DSM 17167 / CIP 108236 / LMG 21445 / STM815</strain>
        <plasmid evidence="8">Plasmid pBPHY01</plasmid>
    </source>
</reference>
<keyword evidence="3" id="KW-0812">Transmembrane</keyword>
<comment type="subcellular location">
    <subcellularLocation>
        <location evidence="1">Cell membrane</location>
        <topology evidence="1">Multi-pass membrane protein</topology>
    </subcellularLocation>
</comment>
<geneLocation type="plasmid" evidence="7 8">
    <name>pBPHY01</name>
</geneLocation>
<organism evidence="7 8">
    <name type="scientific">Paraburkholderia phymatum (strain DSM 17167 / CIP 108236 / LMG 21445 / STM815)</name>
    <name type="common">Burkholderia phymatum</name>
    <dbReference type="NCBI Taxonomy" id="391038"/>
    <lineage>
        <taxon>Bacteria</taxon>
        <taxon>Pseudomonadati</taxon>
        <taxon>Pseudomonadota</taxon>
        <taxon>Betaproteobacteria</taxon>
        <taxon>Burkholderiales</taxon>
        <taxon>Burkholderiaceae</taxon>
        <taxon>Paraburkholderia</taxon>
    </lineage>
</organism>
<dbReference type="InterPro" id="IPR016181">
    <property type="entry name" value="Acyl_CoA_acyltransferase"/>
</dbReference>
<gene>
    <name evidence="7" type="ordered locus">Bphy_6311</name>
</gene>
<dbReference type="OrthoDB" id="145485at2"/>
<dbReference type="InterPro" id="IPR024320">
    <property type="entry name" value="LPG_synthase_C"/>
</dbReference>
<evidence type="ECO:0000256" key="1">
    <source>
        <dbReference type="ARBA" id="ARBA00004651"/>
    </source>
</evidence>
<dbReference type="SUPFAM" id="SSF55729">
    <property type="entry name" value="Acyl-CoA N-acyltransferases (Nat)"/>
    <property type="match status" value="1"/>
</dbReference>
<accession>B2JWL6</accession>
<dbReference type="HOGENOM" id="CLU_062993_0_0_4"/>
<dbReference type="AlphaFoldDB" id="B2JWL6"/>
<keyword evidence="7" id="KW-0614">Plasmid</keyword>
<keyword evidence="5" id="KW-0472">Membrane</keyword>
<name>B2JWL6_PARP8</name>
<keyword evidence="2" id="KW-1003">Cell membrane</keyword>
<evidence type="ECO:0000313" key="8">
    <source>
        <dbReference type="Proteomes" id="UP000001192"/>
    </source>
</evidence>
<dbReference type="RefSeq" id="WP_012405502.1">
    <property type="nucleotide sequence ID" value="NC_010625.1"/>
</dbReference>
<keyword evidence="4" id="KW-1133">Transmembrane helix</keyword>
<evidence type="ECO:0000256" key="2">
    <source>
        <dbReference type="ARBA" id="ARBA00022475"/>
    </source>
</evidence>
<evidence type="ECO:0000313" key="7">
    <source>
        <dbReference type="EMBL" id="ACC75343.1"/>
    </source>
</evidence>
<dbReference type="InterPro" id="IPR051211">
    <property type="entry name" value="PG_lysyltransferase"/>
</dbReference>
<evidence type="ECO:0000256" key="4">
    <source>
        <dbReference type="ARBA" id="ARBA00022989"/>
    </source>
</evidence>
<feature type="domain" description="Phosphatidylglycerol lysyltransferase C-terminal" evidence="6">
    <location>
        <begin position="22"/>
        <end position="326"/>
    </location>
</feature>
<evidence type="ECO:0000259" key="6">
    <source>
        <dbReference type="Pfam" id="PF09924"/>
    </source>
</evidence>
<dbReference type="Gene3D" id="3.40.630.30">
    <property type="match status" value="1"/>
</dbReference>
<dbReference type="GO" id="GO:0016755">
    <property type="term" value="F:aminoacyltransferase activity"/>
    <property type="evidence" value="ECO:0007669"/>
    <property type="project" value="TreeGrafter"/>
</dbReference>
<evidence type="ECO:0000256" key="3">
    <source>
        <dbReference type="ARBA" id="ARBA00022692"/>
    </source>
</evidence>
<dbReference type="Proteomes" id="UP000001192">
    <property type="component" value="Plasmid pBPHY01"/>
</dbReference>
<proteinExistence type="predicted"/>
<keyword evidence="8" id="KW-1185">Reference proteome</keyword>
<evidence type="ECO:0000256" key="5">
    <source>
        <dbReference type="ARBA" id="ARBA00023136"/>
    </source>
</evidence>
<dbReference type="GO" id="GO:0005886">
    <property type="term" value="C:plasma membrane"/>
    <property type="evidence" value="ECO:0007669"/>
    <property type="project" value="UniProtKB-SubCell"/>
</dbReference>
<dbReference type="GO" id="GO:0055091">
    <property type="term" value="P:phospholipid homeostasis"/>
    <property type="evidence" value="ECO:0007669"/>
    <property type="project" value="TreeGrafter"/>
</dbReference>
<dbReference type="PANTHER" id="PTHR34697">
    <property type="entry name" value="PHOSPHATIDYLGLYCEROL LYSYLTRANSFERASE"/>
    <property type="match status" value="1"/>
</dbReference>
<dbReference type="KEGG" id="bph:Bphy_6311"/>
<dbReference type="EMBL" id="CP001045">
    <property type="protein sequence ID" value="ACC75343.1"/>
    <property type="molecule type" value="Genomic_DNA"/>
</dbReference>
<dbReference type="PANTHER" id="PTHR34697:SF2">
    <property type="entry name" value="PHOSPHATIDYLGLYCEROL LYSYLTRANSFERASE"/>
    <property type="match status" value="1"/>
</dbReference>
<dbReference type="Pfam" id="PF09924">
    <property type="entry name" value="LPG_synthase_C"/>
    <property type="match status" value="1"/>
</dbReference>
<sequence length="345" mass="38659">MYLSERQFAPTEDVRDDARGVLGRHAQHPSAWLAMNRDTRHFFVPGIDGMLAYRPAGARHLALVAGIHAPVAQRDVLLDRFLEWAKTQNRRVFALQMLRDDAERFAERGFLVNQIGASYGITLSTFKLAGGPFIKLRNKISRARRSGIEIAELNRDCAPTPALTQALLDIDKQWLKAKRAKELQFLIGEVGDIRALDHSVKRLFVAMREGKPVAYILYTVSFGQYAGWMHDLTRRLPDAPAGVMEAINAHAIDTFKAEGALMLNFGFTPLTSLAREHELPRASHPGTAWVFRKLAQHGSAIYPAADQLQYKLKWAPDVLLPEYVAFERGATAGSLWQFLRMTGAV</sequence>
<protein>
    <recommendedName>
        <fullName evidence="6">Phosphatidylglycerol lysyltransferase C-terminal domain-containing protein</fullName>
    </recommendedName>
</protein>